<dbReference type="Proteomes" id="UP000494116">
    <property type="component" value="Unassembled WGS sequence"/>
</dbReference>
<organism evidence="1 2">
    <name type="scientific">Achromobacter piechaudii</name>
    <dbReference type="NCBI Taxonomy" id="72556"/>
    <lineage>
        <taxon>Bacteria</taxon>
        <taxon>Pseudomonadati</taxon>
        <taxon>Pseudomonadota</taxon>
        <taxon>Betaproteobacteria</taxon>
        <taxon>Burkholderiales</taxon>
        <taxon>Alcaligenaceae</taxon>
        <taxon>Achromobacter</taxon>
    </lineage>
</organism>
<evidence type="ECO:0008006" key="3">
    <source>
        <dbReference type="Google" id="ProtNLM"/>
    </source>
</evidence>
<evidence type="ECO:0000313" key="1">
    <source>
        <dbReference type="EMBL" id="CAB3704621.1"/>
    </source>
</evidence>
<dbReference type="InterPro" id="IPR014918">
    <property type="entry name" value="Phage_tail_3"/>
</dbReference>
<comment type="caution">
    <text evidence="1">The sequence shown here is derived from an EMBL/GenBank/DDBJ whole genome shotgun (WGS) entry which is preliminary data.</text>
</comment>
<dbReference type="Pfam" id="PF08813">
    <property type="entry name" value="Phage_tail_3"/>
    <property type="match status" value="1"/>
</dbReference>
<keyword evidence="2" id="KW-1185">Reference proteome</keyword>
<evidence type="ECO:0000313" key="2">
    <source>
        <dbReference type="Proteomes" id="UP000494116"/>
    </source>
</evidence>
<proteinExistence type="predicted"/>
<reference evidence="1 2" key="1">
    <citation type="submission" date="2020-04" db="EMBL/GenBank/DDBJ databases">
        <authorList>
            <person name="De Canck E."/>
        </authorList>
    </citation>
    <scope>NUCLEOTIDE SEQUENCE [LARGE SCALE GENOMIC DNA]</scope>
    <source>
        <strain evidence="1 2">LMG 1873</strain>
    </source>
</reference>
<accession>A0ABN7EZY8</accession>
<gene>
    <name evidence="1" type="ORF">LMG1873_02861</name>
</gene>
<name>A0ABN7EZY8_9BURK</name>
<sequence>MSSIFVNGTQFRVSKTLGAPIPITAVTNGVDPEASTATPPVDGDVLVISSGWPALDETVWRAAAADATGFTMEGADTTVQKLHPTGKGAGAYRKVTDWFSLDQMQDVQITGGEQQNYQYQYVEDPRSQQLQKPTFKTPVVLTFTMDYDRKKEWYGELIAADILKAPVVVEAVYPDGSVVYYYGYPSFNKNPVGGVNTNLQNTFVLSLRADTTTYEGA</sequence>
<protein>
    <recommendedName>
        <fullName evidence="3">Phage tail protein</fullName>
    </recommendedName>
</protein>
<dbReference type="RefSeq" id="WP_175212258.1">
    <property type="nucleotide sequence ID" value="NZ_CADIJS010000002.1"/>
</dbReference>
<dbReference type="EMBL" id="CADIJS010000002">
    <property type="protein sequence ID" value="CAB3704621.1"/>
    <property type="molecule type" value="Genomic_DNA"/>
</dbReference>